<dbReference type="EC" id="3.6.4.13" evidence="8"/>
<accession>A0ABU4HJ84</accession>
<dbReference type="GO" id="GO:0016787">
    <property type="term" value="F:hydrolase activity"/>
    <property type="evidence" value="ECO:0007669"/>
    <property type="project" value="UniProtKB-KW"/>
</dbReference>
<feature type="domain" description="Helicase C-terminal" evidence="7">
    <location>
        <begin position="289"/>
        <end position="459"/>
    </location>
</feature>
<reference evidence="9" key="1">
    <citation type="submission" date="2023-07" db="EMBL/GenBank/DDBJ databases">
        <title>Conexibacter stalactiti sp. nov., isolated from stalactites in a lava cave and emended description of the genus Conexibacter.</title>
        <authorList>
            <person name="Lee S.D."/>
        </authorList>
    </citation>
    <scope>NUCLEOTIDE SEQUENCE [LARGE SCALE GENOMIC DNA]</scope>
    <source>
        <strain evidence="9">KCTC 39840</strain>
    </source>
</reference>
<evidence type="ECO:0000259" key="6">
    <source>
        <dbReference type="PROSITE" id="PS51192"/>
    </source>
</evidence>
<dbReference type="PANTHER" id="PTHR18934">
    <property type="entry name" value="ATP-DEPENDENT RNA HELICASE"/>
    <property type="match status" value="1"/>
</dbReference>
<dbReference type="Pfam" id="PF04408">
    <property type="entry name" value="WHD_HA2"/>
    <property type="match status" value="1"/>
</dbReference>
<keyword evidence="3 8" id="KW-0347">Helicase</keyword>
<comment type="caution">
    <text evidence="8">The sequence shown here is derived from an EMBL/GenBank/DDBJ whole genome shotgun (WGS) entry which is preliminary data.</text>
</comment>
<dbReference type="PROSITE" id="PS51194">
    <property type="entry name" value="HELICASE_CTER"/>
    <property type="match status" value="1"/>
</dbReference>
<keyword evidence="9" id="KW-1185">Reference proteome</keyword>
<dbReference type="GO" id="GO:0003724">
    <property type="term" value="F:RNA helicase activity"/>
    <property type="evidence" value="ECO:0007669"/>
    <property type="project" value="UniProtKB-EC"/>
</dbReference>
<dbReference type="CDD" id="cd18791">
    <property type="entry name" value="SF2_C_RHA"/>
    <property type="match status" value="1"/>
</dbReference>
<dbReference type="Gene3D" id="1.20.120.1080">
    <property type="match status" value="1"/>
</dbReference>
<feature type="region of interest" description="Disordered" evidence="5">
    <location>
        <begin position="269"/>
        <end position="290"/>
    </location>
</feature>
<dbReference type="InterPro" id="IPR010222">
    <property type="entry name" value="RNA_helicase_HrpA"/>
</dbReference>
<dbReference type="InterPro" id="IPR011545">
    <property type="entry name" value="DEAD/DEAH_box_helicase_dom"/>
</dbReference>
<dbReference type="Pfam" id="PF00271">
    <property type="entry name" value="Helicase_C"/>
    <property type="match status" value="1"/>
</dbReference>
<dbReference type="InterPro" id="IPR011709">
    <property type="entry name" value="DEAD-box_helicase_OB_fold"/>
</dbReference>
<dbReference type="EMBL" id="JAWSTH010000001">
    <property type="protein sequence ID" value="MDW5592732.1"/>
    <property type="molecule type" value="Genomic_DNA"/>
</dbReference>
<evidence type="ECO:0000313" key="8">
    <source>
        <dbReference type="EMBL" id="MDW5592732.1"/>
    </source>
</evidence>
<keyword evidence="4" id="KW-0067">ATP-binding</keyword>
<evidence type="ECO:0000259" key="7">
    <source>
        <dbReference type="PROSITE" id="PS51194"/>
    </source>
</evidence>
<dbReference type="SMART" id="SM00847">
    <property type="entry name" value="HA2"/>
    <property type="match status" value="1"/>
</dbReference>
<organism evidence="8 9">
    <name type="scientific">Conexibacter stalactiti</name>
    <dbReference type="NCBI Taxonomy" id="1940611"/>
    <lineage>
        <taxon>Bacteria</taxon>
        <taxon>Bacillati</taxon>
        <taxon>Actinomycetota</taxon>
        <taxon>Thermoleophilia</taxon>
        <taxon>Solirubrobacterales</taxon>
        <taxon>Conexibacteraceae</taxon>
        <taxon>Conexibacter</taxon>
    </lineage>
</organism>
<sequence length="1320" mass="147647">MASQSPPDAPLAELRARLSDLTLRDEHRIRRRFDRLRGIHGDEARGDELLKIAADVEESEARIERRRAAVPQVSYPPQLPVSARKEELLEAIRDNQVVVVAGETGSGKTTQLPKICLELGRGVRGAIAHTQPRRLAARTVAERIAEELNVPLGDAVGYAVRFNDRTSENTLVRLVTDGLLLAQIQRDPLLRRYDTIIVDEAHERSLNIDFLLGCITRILPKRPELKLIVTSATIDPQRFSNHFGGAPIVEVSGRTYPVEVRYRPLALPSAADDTDEAGDRSSAPDERDQVDAIGDAVQELRRESKGDVLVFLSGEREIRDTADALSGRFGDRLDVLPLYARLATAEQQRVFRAHSKQRVVLATNVAETSLTVPGIRYVVDPGSARISRYSSRLKVQRLPIEPVSQASADQRKGRCGRQSDGICIRLYSEDEFDARPRFTDPEILRTNLASVILQMAALGLGSIEEFPFLEPPDRRQVRDGVLLLQELGALEEGELTPLGRKLAQLPVDPRLGRMVLEADRLGCASEAIVIAAALSIQDPRERPSELQAQADQQHARFRDDHSDFSAFLNLWTYLREQQRELSNSQFRKRLKREFLHYLRVREWQDLASQLREASRGVGVTLNQQPAETTEIHRALLAGLLSHVGVKEGSARRRGEYLGARGARFMIFPGSGQARRQPNWVMAAELVETSRLWGRVVARIEPEWVESLAEHLVRRTHSEPRWEKKRSEVVATERVTLYGLPIVAGRTVSYAKFDPALARELFIRRALVEEDWQTRHHFFHDNRQLIDELEELEHRARRRDILAGDEVLFAFYDNRIPAEVVSGAHFDRWWKKTRQRDPRLLTFTRELLIDSEAAAGALDERARPERWTQGSLALPLTYHFEPGADHDGVTAHVPLAALSGLREQGFEWLVPAFRLELITTLIRSLPKELRRPLVPVPDVAAQVLRSVTPEDVARAPLLDTIAALIGRLRGVRVAAADFDRARLPAWLRMRFRIEDEKGGLVAEGDDLEALRARVRPRLQAQLTRTAGSSLERRGLTSWTLGTLPRAVELPGSGGMAKAYPALVDEGPRSVGVRVFDTVGEQWVAMRAGTRRLLLLSIPTATLKHVQQRLPASAALTLAAAPGGAAAVLDDALSAASDALVAEAGGPAWDAAAFARLRDHVAGNLVDRTLALIEQVARILDLQRQVMDRIVALSAPQFEAVRLDVARQLGRLVYSGFVAATGVQRLPDVERYLRGAVYRLERVPDHRAADADRMKAVHELEEAVRQRRESWPPGRPFPPALFEVQWQLEELRMSHFAQAVGVHGQISSKRIRRTLAEAWAAG</sequence>
<keyword evidence="1" id="KW-0547">Nucleotide-binding</keyword>
<evidence type="ECO:0000256" key="4">
    <source>
        <dbReference type="ARBA" id="ARBA00022840"/>
    </source>
</evidence>
<evidence type="ECO:0000313" key="9">
    <source>
        <dbReference type="Proteomes" id="UP001284601"/>
    </source>
</evidence>
<dbReference type="Proteomes" id="UP001284601">
    <property type="component" value="Unassembled WGS sequence"/>
</dbReference>
<name>A0ABU4HJ84_9ACTN</name>
<dbReference type="Pfam" id="PF21010">
    <property type="entry name" value="HA2_C"/>
    <property type="match status" value="1"/>
</dbReference>
<feature type="domain" description="Helicase ATP-binding" evidence="6">
    <location>
        <begin position="89"/>
        <end position="252"/>
    </location>
</feature>
<dbReference type="SMART" id="SM00487">
    <property type="entry name" value="DEXDc"/>
    <property type="match status" value="1"/>
</dbReference>
<protein>
    <submittedName>
        <fullName evidence="8">ATP-dependent RNA helicase HrpA</fullName>
        <ecNumber evidence="8">3.6.4.13</ecNumber>
    </submittedName>
</protein>
<evidence type="ECO:0000256" key="3">
    <source>
        <dbReference type="ARBA" id="ARBA00022806"/>
    </source>
</evidence>
<dbReference type="SUPFAM" id="SSF52540">
    <property type="entry name" value="P-loop containing nucleoside triphosphate hydrolases"/>
    <property type="match status" value="1"/>
</dbReference>
<dbReference type="PANTHER" id="PTHR18934:SF99">
    <property type="entry name" value="ATP-DEPENDENT RNA HELICASE DHX37-RELATED"/>
    <property type="match status" value="1"/>
</dbReference>
<dbReference type="SMART" id="SM00382">
    <property type="entry name" value="AAA"/>
    <property type="match status" value="1"/>
</dbReference>
<feature type="compositionally biased region" description="Basic and acidic residues" evidence="5">
    <location>
        <begin position="277"/>
        <end position="290"/>
    </location>
</feature>
<evidence type="ECO:0000256" key="5">
    <source>
        <dbReference type="SAM" id="MobiDB-lite"/>
    </source>
</evidence>
<keyword evidence="2 8" id="KW-0378">Hydrolase</keyword>
<dbReference type="Gene3D" id="3.40.50.300">
    <property type="entry name" value="P-loop containing nucleotide triphosphate hydrolases"/>
    <property type="match status" value="2"/>
</dbReference>
<evidence type="ECO:0000256" key="1">
    <source>
        <dbReference type="ARBA" id="ARBA00022741"/>
    </source>
</evidence>
<dbReference type="RefSeq" id="WP_318594991.1">
    <property type="nucleotide sequence ID" value="NZ_JAWSTH010000001.1"/>
</dbReference>
<dbReference type="Pfam" id="PF11898">
    <property type="entry name" value="DUF3418"/>
    <property type="match status" value="1"/>
</dbReference>
<dbReference type="InterPro" id="IPR014001">
    <property type="entry name" value="Helicase_ATP-bd"/>
</dbReference>
<dbReference type="InterPro" id="IPR003593">
    <property type="entry name" value="AAA+_ATPase"/>
</dbReference>
<dbReference type="Pfam" id="PF07717">
    <property type="entry name" value="OB_NTP_bind"/>
    <property type="match status" value="1"/>
</dbReference>
<proteinExistence type="predicted"/>
<dbReference type="InterPro" id="IPR024590">
    <property type="entry name" value="HrpA_C"/>
</dbReference>
<dbReference type="InterPro" id="IPR048333">
    <property type="entry name" value="HA2_WH"/>
</dbReference>
<gene>
    <name evidence="8" type="primary">hrpA</name>
    <name evidence="8" type="ORF">R7226_00185</name>
</gene>
<dbReference type="Pfam" id="PF00270">
    <property type="entry name" value="DEAD"/>
    <property type="match status" value="1"/>
</dbReference>
<dbReference type="PROSITE" id="PS51192">
    <property type="entry name" value="HELICASE_ATP_BIND_1"/>
    <property type="match status" value="1"/>
</dbReference>
<dbReference type="SMART" id="SM00490">
    <property type="entry name" value="HELICc"/>
    <property type="match status" value="1"/>
</dbReference>
<dbReference type="InterPro" id="IPR007502">
    <property type="entry name" value="Helicase-assoc_dom"/>
</dbReference>
<dbReference type="InterPro" id="IPR001650">
    <property type="entry name" value="Helicase_C-like"/>
</dbReference>
<dbReference type="NCBIfam" id="NF008348">
    <property type="entry name" value="PRK11131.1"/>
    <property type="match status" value="1"/>
</dbReference>
<evidence type="ECO:0000256" key="2">
    <source>
        <dbReference type="ARBA" id="ARBA00022801"/>
    </source>
</evidence>
<dbReference type="InterPro" id="IPR027417">
    <property type="entry name" value="P-loop_NTPase"/>
</dbReference>
<dbReference type="NCBIfam" id="TIGR01967">
    <property type="entry name" value="DEAH_box_HrpA"/>
    <property type="match status" value="1"/>
</dbReference>